<sequence length="74" mass="8448">MAKSIWDVSFNHAWFVNPARAAGGVGKRAFRGRVTRASSHARPSPSRTPERRRSTSPQTSFRERYAMWKSAKKQ</sequence>
<reference evidence="2 3" key="1">
    <citation type="submission" date="2017-06" db="EMBL/GenBank/DDBJ databases">
        <title>Description of Rhodopirellula bahusiensis sp. nov.</title>
        <authorList>
            <person name="Kizina J."/>
            <person name="Harder J."/>
        </authorList>
    </citation>
    <scope>NUCLEOTIDE SEQUENCE [LARGE SCALE GENOMIC DNA]</scope>
    <source>
        <strain evidence="2 3">SWK21</strain>
    </source>
</reference>
<feature type="compositionally biased region" description="Low complexity" evidence="1">
    <location>
        <begin position="35"/>
        <end position="47"/>
    </location>
</feature>
<comment type="caution">
    <text evidence="2">The sequence shown here is derived from an EMBL/GenBank/DDBJ whole genome shotgun (WGS) entry which is preliminary data.</text>
</comment>
<evidence type="ECO:0000313" key="3">
    <source>
        <dbReference type="Proteomes" id="UP000225740"/>
    </source>
</evidence>
<evidence type="ECO:0000313" key="2">
    <source>
        <dbReference type="EMBL" id="PHQ34678.1"/>
    </source>
</evidence>
<accession>A0A2G1W6M6</accession>
<dbReference type="AlphaFoldDB" id="A0A2G1W6M6"/>
<evidence type="ECO:0000256" key="1">
    <source>
        <dbReference type="SAM" id="MobiDB-lite"/>
    </source>
</evidence>
<proteinExistence type="predicted"/>
<protein>
    <submittedName>
        <fullName evidence="2">Uncharacterized protein</fullName>
    </submittedName>
</protein>
<dbReference type="AntiFam" id="ANF00276">
    <property type="entry name" value="Spurious ORF (formerly PSRT domain)"/>
</dbReference>
<feature type="region of interest" description="Disordered" evidence="1">
    <location>
        <begin position="30"/>
        <end position="74"/>
    </location>
</feature>
<organism evidence="2 3">
    <name type="scientific">Rhodopirellula bahusiensis</name>
    <dbReference type="NCBI Taxonomy" id="2014065"/>
    <lineage>
        <taxon>Bacteria</taxon>
        <taxon>Pseudomonadati</taxon>
        <taxon>Planctomycetota</taxon>
        <taxon>Planctomycetia</taxon>
        <taxon>Pirellulales</taxon>
        <taxon>Pirellulaceae</taxon>
        <taxon>Rhodopirellula</taxon>
    </lineage>
</organism>
<name>A0A2G1W6M6_9BACT</name>
<gene>
    <name evidence="2" type="ORF">CEE69_14890</name>
</gene>
<dbReference type="Proteomes" id="UP000225740">
    <property type="component" value="Unassembled WGS sequence"/>
</dbReference>
<dbReference type="EMBL" id="NIZW01000010">
    <property type="protein sequence ID" value="PHQ34678.1"/>
    <property type="molecule type" value="Genomic_DNA"/>
</dbReference>
<keyword evidence="3" id="KW-1185">Reference proteome</keyword>